<feature type="non-terminal residue" evidence="2">
    <location>
        <position position="1"/>
    </location>
</feature>
<name>A0A0S3R1T6_PHAAN</name>
<accession>A0A0S3R1T6</accession>
<dbReference type="Proteomes" id="UP000291084">
    <property type="component" value="Chromosome 1"/>
</dbReference>
<keyword evidence="1" id="KW-0812">Transmembrane</keyword>
<organism evidence="2 3">
    <name type="scientific">Vigna angularis var. angularis</name>
    <dbReference type="NCBI Taxonomy" id="157739"/>
    <lineage>
        <taxon>Eukaryota</taxon>
        <taxon>Viridiplantae</taxon>
        <taxon>Streptophyta</taxon>
        <taxon>Embryophyta</taxon>
        <taxon>Tracheophyta</taxon>
        <taxon>Spermatophyta</taxon>
        <taxon>Magnoliopsida</taxon>
        <taxon>eudicotyledons</taxon>
        <taxon>Gunneridae</taxon>
        <taxon>Pentapetalae</taxon>
        <taxon>rosids</taxon>
        <taxon>fabids</taxon>
        <taxon>Fabales</taxon>
        <taxon>Fabaceae</taxon>
        <taxon>Papilionoideae</taxon>
        <taxon>50 kb inversion clade</taxon>
        <taxon>NPAAA clade</taxon>
        <taxon>indigoferoid/millettioid clade</taxon>
        <taxon>Phaseoleae</taxon>
        <taxon>Vigna</taxon>
    </lineage>
</organism>
<gene>
    <name evidence="2" type="primary">Vigan.01G221900</name>
    <name evidence="2" type="ORF">VIGAN_01221900</name>
</gene>
<keyword evidence="1" id="KW-0472">Membrane</keyword>
<protein>
    <submittedName>
        <fullName evidence="2">Uncharacterized protein</fullName>
    </submittedName>
</protein>
<feature type="transmembrane region" description="Helical" evidence="1">
    <location>
        <begin position="133"/>
        <end position="157"/>
    </location>
</feature>
<keyword evidence="3" id="KW-1185">Reference proteome</keyword>
<proteinExistence type="predicted"/>
<dbReference type="AlphaFoldDB" id="A0A0S3R1T6"/>
<evidence type="ECO:0000313" key="3">
    <source>
        <dbReference type="Proteomes" id="UP000291084"/>
    </source>
</evidence>
<evidence type="ECO:0000256" key="1">
    <source>
        <dbReference type="SAM" id="Phobius"/>
    </source>
</evidence>
<keyword evidence="1" id="KW-1133">Transmembrane helix</keyword>
<reference evidence="2 3" key="1">
    <citation type="journal article" date="2015" name="Sci. Rep.">
        <title>The power of single molecule real-time sequencing technology in the de novo assembly of a eukaryotic genome.</title>
        <authorList>
            <person name="Sakai H."/>
            <person name="Naito K."/>
            <person name="Ogiso-Tanaka E."/>
            <person name="Takahashi Y."/>
            <person name="Iseki K."/>
            <person name="Muto C."/>
            <person name="Satou K."/>
            <person name="Teruya K."/>
            <person name="Shiroma A."/>
            <person name="Shimoji M."/>
            <person name="Hirano T."/>
            <person name="Itoh T."/>
            <person name="Kaga A."/>
            <person name="Tomooka N."/>
        </authorList>
    </citation>
    <scope>NUCLEOTIDE SEQUENCE [LARGE SCALE GENOMIC DNA]</scope>
    <source>
        <strain evidence="3">cv. Shumari</strain>
    </source>
</reference>
<dbReference type="EMBL" id="AP015034">
    <property type="protein sequence ID" value="BAT74531.1"/>
    <property type="molecule type" value="Genomic_DNA"/>
</dbReference>
<sequence length="205" mass="23500">FFNLKNLNLKIRNLIKIRIKREKSQSERIMNPKLEIPIFFLSSSSVCLRHPHVRERYSFPSLLPRCCSAIIWQLPFSHVGTTRDSFGVVRGGGACERHSGRGATLGVSMVVRAVGLERQVCGDRRNFAVVGRWISGFWFLFLVLVFCRAGLAVWFDFFDLVRRRRRTELLVYSFSGGLWSSSFFLFPRSGSTTARSVKPRLCFAV</sequence>
<evidence type="ECO:0000313" key="2">
    <source>
        <dbReference type="EMBL" id="BAT74531.1"/>
    </source>
</evidence>